<reference evidence="1" key="1">
    <citation type="submission" date="2024-05" db="EMBL/GenBank/DDBJ databases">
        <title>Planctomycetes of the genus Singulisphaera possess chitinolytic capabilities.</title>
        <authorList>
            <person name="Ivanova A."/>
        </authorList>
    </citation>
    <scope>NUCLEOTIDE SEQUENCE</scope>
    <source>
        <strain evidence="1">Ch08T</strain>
    </source>
</reference>
<protein>
    <submittedName>
        <fullName evidence="1">TIGR03118 family protein</fullName>
    </submittedName>
</protein>
<evidence type="ECO:0000313" key="1">
    <source>
        <dbReference type="EMBL" id="XBH06129.1"/>
    </source>
</evidence>
<dbReference type="Gene3D" id="2.120.10.30">
    <property type="entry name" value="TolB, C-terminal domain"/>
    <property type="match status" value="1"/>
</dbReference>
<accession>A0AAU7CM81</accession>
<organism evidence="1">
    <name type="scientific">Singulisphaera sp. Ch08</name>
    <dbReference type="NCBI Taxonomy" id="3120278"/>
    <lineage>
        <taxon>Bacteria</taxon>
        <taxon>Pseudomonadati</taxon>
        <taxon>Planctomycetota</taxon>
        <taxon>Planctomycetia</taxon>
        <taxon>Isosphaerales</taxon>
        <taxon>Isosphaeraceae</taxon>
        <taxon>Singulisphaera</taxon>
    </lineage>
</organism>
<dbReference type="InterPro" id="IPR017549">
    <property type="entry name" value="APMV_L690"/>
</dbReference>
<sequence>MSVSRPLVESLEDRSLMSKGLLHIAAVHGHSAHGRSAHGHPPIALIYRQTNLVSDIQGMAPITDPNLKNPWGIASGSTTPFWVSDNQTGVSTLYNASGTPQPLVVTIPPPMTGTAPSAPTGIVFNDNTQATAFLVNGPGTRALFIFATEDGTIAAWNAGTSAVVKVDNSGSGAVYKGLALANTAVGTAVASRLYATNFSKGTVDVFDQNFSPVSLSPGAFTDSRIPAGYAPFGIANIGGNLVVTYALQDDEKVDDAPGRGHGFVDVYDPNGALLRRVATRGALNSPWGVALAPAGFGRFSNDLLIGDFGDGRINAYRPVPGGYHFDGQLLASSRKPITIDGLWGLKFGTNVGNPNTLYFTAGINHEENGLFGTLTPASN</sequence>
<name>A0AAU7CM81_9BACT</name>
<dbReference type="EMBL" id="CP155447">
    <property type="protein sequence ID" value="XBH06129.1"/>
    <property type="molecule type" value="Genomic_DNA"/>
</dbReference>
<dbReference type="NCBIfam" id="TIGR03118">
    <property type="entry name" value="PEPCTERM_chp_1"/>
    <property type="match status" value="1"/>
</dbReference>
<dbReference type="SUPFAM" id="SSF75011">
    <property type="entry name" value="3-carboxy-cis,cis-mucoante lactonizing enzyme"/>
    <property type="match status" value="1"/>
</dbReference>
<proteinExistence type="predicted"/>
<dbReference type="InterPro" id="IPR011042">
    <property type="entry name" value="6-blade_b-propeller_TolB-like"/>
</dbReference>
<dbReference type="RefSeq" id="WP_406698981.1">
    <property type="nucleotide sequence ID" value="NZ_CP155447.1"/>
</dbReference>
<gene>
    <name evidence="1" type="ORF">V5E97_08855</name>
</gene>
<dbReference type="AlphaFoldDB" id="A0AAU7CM81"/>